<reference evidence="14" key="1">
    <citation type="journal article" date="2016" name="Sci. Rep.">
        <title>Molecular characterization of firefly nuptial gifts: a multi-omics approach sheds light on postcopulatory sexual selection.</title>
        <authorList>
            <person name="Al-Wathiqui N."/>
            <person name="Fallon T.R."/>
            <person name="South A."/>
            <person name="Weng J.K."/>
            <person name="Lewis S.M."/>
        </authorList>
    </citation>
    <scope>NUCLEOTIDE SEQUENCE</scope>
</reference>
<dbReference type="InterPro" id="IPR032695">
    <property type="entry name" value="Integrin_dom_sf"/>
</dbReference>
<keyword evidence="3" id="KW-0245">EGF-like domain</keyword>
<dbReference type="GO" id="GO:0009986">
    <property type="term" value="C:cell surface"/>
    <property type="evidence" value="ECO:0007669"/>
    <property type="project" value="TreeGrafter"/>
</dbReference>
<dbReference type="InParanoid" id="A0A1Y1LEL4"/>
<keyword evidence="10" id="KW-1015">Disulfide bond</keyword>
<dbReference type="InterPro" id="IPR057243">
    <property type="entry name" value="Integrin_I-EGF_CS"/>
</dbReference>
<dbReference type="SMART" id="SM01242">
    <property type="entry name" value="Integrin_B_tail"/>
    <property type="match status" value="1"/>
</dbReference>
<dbReference type="EMBL" id="VVIM01000008">
    <property type="protein sequence ID" value="KAB0794583.1"/>
    <property type="molecule type" value="Genomic_DNA"/>
</dbReference>
<evidence type="ECO:0000256" key="2">
    <source>
        <dbReference type="ARBA" id="ARBA00007449"/>
    </source>
</evidence>
<keyword evidence="11" id="KW-0325">Glycoprotein</keyword>
<evidence type="ECO:0000313" key="14">
    <source>
        <dbReference type="EMBL" id="JAV69996.1"/>
    </source>
</evidence>
<dbReference type="GO" id="GO:0007160">
    <property type="term" value="P:cell-matrix adhesion"/>
    <property type="evidence" value="ECO:0007669"/>
    <property type="project" value="TreeGrafter"/>
</dbReference>
<keyword evidence="8" id="KW-0401">Integrin</keyword>
<evidence type="ECO:0000256" key="9">
    <source>
        <dbReference type="ARBA" id="ARBA00023136"/>
    </source>
</evidence>
<reference evidence="15" key="3">
    <citation type="submission" date="2019-08" db="EMBL/GenBank/DDBJ databases">
        <authorList>
            <consortium name="Photinus pyralis genome working group"/>
            <person name="Fallon T.R."/>
            <person name="Sander Lower S.E."/>
            <person name="Weng J.-K."/>
        </authorList>
    </citation>
    <scope>NUCLEOTIDE SEQUENCE</scope>
    <source>
        <strain evidence="15">1611_PpyrPB1</strain>
        <tissue evidence="15">Whole body</tissue>
    </source>
</reference>
<dbReference type="FunFam" id="2.10.25.10:FF:000304">
    <property type="entry name" value="Integrin beta"/>
    <property type="match status" value="1"/>
</dbReference>
<dbReference type="OrthoDB" id="6703995at2759"/>
<dbReference type="GO" id="GO:0005925">
    <property type="term" value="C:focal adhesion"/>
    <property type="evidence" value="ECO:0007669"/>
    <property type="project" value="TreeGrafter"/>
</dbReference>
<dbReference type="AlphaFoldDB" id="A0A1Y1LEL4"/>
<evidence type="ECO:0000256" key="8">
    <source>
        <dbReference type="ARBA" id="ARBA00023037"/>
    </source>
</evidence>
<dbReference type="PANTHER" id="PTHR10082:SF60">
    <property type="entry name" value="INTEGRIN BETA-PS"/>
    <property type="match status" value="1"/>
</dbReference>
<dbReference type="Proteomes" id="UP000327044">
    <property type="component" value="Unassembled WGS sequence"/>
</dbReference>
<dbReference type="PANTHER" id="PTHR10082">
    <property type="entry name" value="INTEGRIN BETA SUBUNIT"/>
    <property type="match status" value="1"/>
</dbReference>
<dbReference type="Pfam" id="PF07965">
    <property type="entry name" value="Integrin_B_tail"/>
    <property type="match status" value="1"/>
</dbReference>
<protein>
    <recommendedName>
        <fullName evidence="13">Integrin beta subunit tail domain-containing protein</fullName>
    </recommendedName>
</protein>
<dbReference type="Gene3D" id="4.10.1240.30">
    <property type="match status" value="1"/>
</dbReference>
<organism evidence="14">
    <name type="scientific">Photinus pyralis</name>
    <name type="common">Common eastern firefly</name>
    <name type="synonym">Lampyris pyralis</name>
    <dbReference type="NCBI Taxonomy" id="7054"/>
    <lineage>
        <taxon>Eukaryota</taxon>
        <taxon>Metazoa</taxon>
        <taxon>Ecdysozoa</taxon>
        <taxon>Arthropoda</taxon>
        <taxon>Hexapoda</taxon>
        <taxon>Insecta</taxon>
        <taxon>Pterygota</taxon>
        <taxon>Neoptera</taxon>
        <taxon>Endopterygota</taxon>
        <taxon>Coleoptera</taxon>
        <taxon>Polyphaga</taxon>
        <taxon>Elateriformia</taxon>
        <taxon>Elateroidea</taxon>
        <taxon>Lampyridae</taxon>
        <taxon>Lampyrinae</taxon>
        <taxon>Photinus</taxon>
    </lineage>
</organism>
<evidence type="ECO:0000256" key="7">
    <source>
        <dbReference type="ARBA" id="ARBA00022989"/>
    </source>
</evidence>
<dbReference type="EMBL" id="GEZM01062162">
    <property type="protein sequence ID" value="JAV69996.1"/>
    <property type="molecule type" value="Transcribed_RNA"/>
</dbReference>
<gene>
    <name evidence="15" type="ORF">PPYR_11422</name>
</gene>
<proteinExistence type="inferred from homology"/>
<dbReference type="Gene3D" id="2.10.25.10">
    <property type="entry name" value="Laminin"/>
    <property type="match status" value="3"/>
</dbReference>
<dbReference type="GO" id="GO:0008305">
    <property type="term" value="C:integrin complex"/>
    <property type="evidence" value="ECO:0007669"/>
    <property type="project" value="TreeGrafter"/>
</dbReference>
<dbReference type="Gene3D" id="2.60.40.1510">
    <property type="entry name" value="ntegrin, alpha v. Chain A, domain 3"/>
    <property type="match status" value="1"/>
</dbReference>
<feature type="signal peptide" evidence="12">
    <location>
        <begin position="1"/>
        <end position="19"/>
    </location>
</feature>
<dbReference type="GO" id="GO:0005178">
    <property type="term" value="F:integrin binding"/>
    <property type="evidence" value="ECO:0007669"/>
    <property type="project" value="TreeGrafter"/>
</dbReference>
<comment type="subcellular location">
    <subcellularLocation>
        <location evidence="1">Membrane</location>
        <topology evidence="1">Single-pass type I membrane protein</topology>
    </subcellularLocation>
</comment>
<keyword evidence="16" id="KW-1185">Reference proteome</keyword>
<evidence type="ECO:0000256" key="12">
    <source>
        <dbReference type="SAM" id="SignalP"/>
    </source>
</evidence>
<dbReference type="SUPFAM" id="SSF69687">
    <property type="entry name" value="Integrin beta tail domain"/>
    <property type="match status" value="1"/>
</dbReference>
<name>A0A1Y1LEL4_PHOPY</name>
<dbReference type="GO" id="GO:0007229">
    <property type="term" value="P:integrin-mediated signaling pathway"/>
    <property type="evidence" value="ECO:0007669"/>
    <property type="project" value="UniProtKB-KW"/>
</dbReference>
<evidence type="ECO:0000256" key="1">
    <source>
        <dbReference type="ARBA" id="ARBA00004479"/>
    </source>
</evidence>
<keyword evidence="6" id="KW-0677">Repeat</keyword>
<dbReference type="SUPFAM" id="SSF69179">
    <property type="entry name" value="Integrin domains"/>
    <property type="match status" value="1"/>
</dbReference>
<evidence type="ECO:0000256" key="3">
    <source>
        <dbReference type="ARBA" id="ARBA00022536"/>
    </source>
</evidence>
<dbReference type="SUPFAM" id="SSF103575">
    <property type="entry name" value="Plexin repeat"/>
    <property type="match status" value="1"/>
</dbReference>
<dbReference type="InterPro" id="IPR036349">
    <property type="entry name" value="Integrin_bsu_tail_dom_sf"/>
</dbReference>
<accession>A0A1Y1LEL4</accession>
<evidence type="ECO:0000259" key="13">
    <source>
        <dbReference type="SMART" id="SM01242"/>
    </source>
</evidence>
<evidence type="ECO:0000256" key="5">
    <source>
        <dbReference type="ARBA" id="ARBA00022729"/>
    </source>
</evidence>
<dbReference type="GO" id="GO:0007157">
    <property type="term" value="P:heterophilic cell-cell adhesion via plasma membrane cell adhesion molecules"/>
    <property type="evidence" value="ECO:0007669"/>
    <property type="project" value="UniProtKB-ARBA"/>
</dbReference>
<dbReference type="GO" id="GO:0016477">
    <property type="term" value="P:cell migration"/>
    <property type="evidence" value="ECO:0007669"/>
    <property type="project" value="TreeGrafter"/>
</dbReference>
<evidence type="ECO:0000256" key="6">
    <source>
        <dbReference type="ARBA" id="ARBA00022737"/>
    </source>
</evidence>
<evidence type="ECO:0000313" key="15">
    <source>
        <dbReference type="EMBL" id="KAB0794583.1"/>
    </source>
</evidence>
<feature type="domain" description="Integrin beta subunit tail" evidence="13">
    <location>
        <begin position="390"/>
        <end position="468"/>
    </location>
</feature>
<dbReference type="PROSITE" id="PS52047">
    <property type="entry name" value="I_EGF_2"/>
    <property type="match status" value="1"/>
</dbReference>
<reference evidence="15 16" key="2">
    <citation type="journal article" date="2018" name="Elife">
        <title>Firefly genomes illuminate parallel origins of bioluminescence in beetles.</title>
        <authorList>
            <person name="Fallon T.R."/>
            <person name="Lower S.E."/>
            <person name="Chang C.H."/>
            <person name="Bessho-Uehara M."/>
            <person name="Martin G.J."/>
            <person name="Bewick A.J."/>
            <person name="Behringer M."/>
            <person name="Debat H.J."/>
            <person name="Wong I."/>
            <person name="Day J.C."/>
            <person name="Suvorov A."/>
            <person name="Silva C.J."/>
            <person name="Stanger-Hall K.F."/>
            <person name="Hall D.W."/>
            <person name="Schmitz R.J."/>
            <person name="Nelson D.R."/>
            <person name="Lewis S.M."/>
            <person name="Shigenobu S."/>
            <person name="Bybee S.M."/>
            <person name="Larracuente A.M."/>
            <person name="Oba Y."/>
            <person name="Weng J.K."/>
        </authorList>
    </citation>
    <scope>NUCLEOTIDE SEQUENCE [LARGE SCALE GENOMIC DNA]</scope>
    <source>
        <strain evidence="15">1611_PpyrPB1</strain>
        <tissue evidence="15">Whole body</tissue>
    </source>
</reference>
<evidence type="ECO:0000256" key="11">
    <source>
        <dbReference type="ARBA" id="ARBA00023180"/>
    </source>
</evidence>
<comment type="similarity">
    <text evidence="2">Belongs to the integrin beta chain family.</text>
</comment>
<keyword evidence="7" id="KW-1133">Transmembrane helix</keyword>
<evidence type="ECO:0000256" key="4">
    <source>
        <dbReference type="ARBA" id="ARBA00022692"/>
    </source>
</evidence>
<dbReference type="InterPro" id="IPR057073">
    <property type="entry name" value="EGF_integrin_2"/>
</dbReference>
<dbReference type="InterPro" id="IPR015812">
    <property type="entry name" value="Integrin_bsu"/>
</dbReference>
<dbReference type="GO" id="GO:0033627">
    <property type="term" value="P:cell adhesion mediated by integrin"/>
    <property type="evidence" value="ECO:0007669"/>
    <property type="project" value="TreeGrafter"/>
</dbReference>
<evidence type="ECO:0000313" key="16">
    <source>
        <dbReference type="Proteomes" id="UP000327044"/>
    </source>
</evidence>
<dbReference type="PROSITE" id="PS00243">
    <property type="entry name" value="I_EGF_1"/>
    <property type="match status" value="2"/>
</dbReference>
<evidence type="ECO:0000256" key="10">
    <source>
        <dbReference type="ARBA" id="ARBA00023157"/>
    </source>
</evidence>
<dbReference type="SUPFAM" id="SSF57196">
    <property type="entry name" value="EGF/Laminin"/>
    <property type="match status" value="2"/>
</dbReference>
<dbReference type="InterPro" id="IPR012896">
    <property type="entry name" value="Integrin_bsu_tail"/>
</dbReference>
<sequence>MVQSVIFCIFILSALEVSANNTTNLCNSFSTCGECIRSPYCAWCSEEGADNAPRCFKPNLHLPYIAELCSEDQVYFPAGTISWDDSSTGQLSPQIINLQLRVNEPLYFVIHFDKAANDTDISIVLNDNSSPYLSVEYISKCLGSYVETNVYCTNSIVLEASRHLHFNVKVELTKCPNGYKERYQKFQIFSENSTKSVDVNVETFCTCPCENPGFLGYQLKAKQCNNVGTLKCGVCECDLAHTGKYCECSVSELTELGCKANNSTDDVDCSGRGTCVCNTCECEITSNIRKKIWGAFCECDNFSCDRHNGKMCAGNGICTCGQCSCDSGYSGNACECTNSTTPCYPPFKKDALMCNGHGECICGRCECDAMEDGKFYGKFCENHPRRANTCKNLATCVLCQVYLQGPYNSTECAEKCPFAITVVDQLKVGATDKDFLCTGQDENGCAHVFKYQNNTNVFNITAQKDVQCV</sequence>
<keyword evidence="5 12" id="KW-0732">Signal</keyword>
<keyword evidence="9" id="KW-0472">Membrane</keyword>
<dbReference type="FunFam" id="2.10.25.10:FF:000036">
    <property type="entry name" value="Integrin beta"/>
    <property type="match status" value="1"/>
</dbReference>
<dbReference type="Pfam" id="PF23105">
    <property type="entry name" value="EGF_integrin"/>
    <property type="match status" value="2"/>
</dbReference>
<feature type="chain" id="PRO_5033289704" description="Integrin beta subunit tail domain-containing protein" evidence="12">
    <location>
        <begin position="20"/>
        <end position="469"/>
    </location>
</feature>
<keyword evidence="4" id="KW-0812">Transmembrane</keyword>